<dbReference type="EMBL" id="UINC01063527">
    <property type="protein sequence ID" value="SVB91250.1"/>
    <property type="molecule type" value="Genomic_DNA"/>
</dbReference>
<dbReference type="InterPro" id="IPR027266">
    <property type="entry name" value="TrmE/GcvT-like"/>
</dbReference>
<evidence type="ECO:0008006" key="2">
    <source>
        <dbReference type="Google" id="ProtNLM"/>
    </source>
</evidence>
<evidence type="ECO:0000313" key="1">
    <source>
        <dbReference type="EMBL" id="SVB91250.1"/>
    </source>
</evidence>
<gene>
    <name evidence="1" type="ORF">METZ01_LOCUS244104</name>
</gene>
<organism evidence="1">
    <name type="scientific">marine metagenome</name>
    <dbReference type="NCBI Taxonomy" id="408172"/>
    <lineage>
        <taxon>unclassified sequences</taxon>
        <taxon>metagenomes</taxon>
        <taxon>ecological metagenomes</taxon>
    </lineage>
</organism>
<proteinExistence type="predicted"/>
<sequence length="59" mass="6662">MFAHHHHPAAVVLASGEDSLAYLQSQWSSQIDWQGENQATYGLRLNRKGRILADGFILR</sequence>
<reference evidence="1" key="1">
    <citation type="submission" date="2018-05" db="EMBL/GenBank/DDBJ databases">
        <authorList>
            <person name="Lanie J.A."/>
            <person name="Ng W.-L."/>
            <person name="Kazmierczak K.M."/>
            <person name="Andrzejewski T.M."/>
            <person name="Davidsen T.M."/>
            <person name="Wayne K.J."/>
            <person name="Tettelin H."/>
            <person name="Glass J.I."/>
            <person name="Rusch D."/>
            <person name="Podicherti R."/>
            <person name="Tsui H.-C.T."/>
            <person name="Winkler M.E."/>
        </authorList>
    </citation>
    <scope>NUCLEOTIDE SEQUENCE</scope>
</reference>
<dbReference type="SUPFAM" id="SSF103025">
    <property type="entry name" value="Folate-binding domain"/>
    <property type="match status" value="1"/>
</dbReference>
<name>A0A382HVD4_9ZZZZ</name>
<protein>
    <recommendedName>
        <fullName evidence="2">Aminomethyltransferase folate-binding domain-containing protein</fullName>
    </recommendedName>
</protein>
<dbReference type="Gene3D" id="3.30.1360.120">
    <property type="entry name" value="Probable tRNA modification gtpase trme, domain 1"/>
    <property type="match status" value="1"/>
</dbReference>
<accession>A0A382HVD4</accession>
<dbReference type="AlphaFoldDB" id="A0A382HVD4"/>
<feature type="non-terminal residue" evidence="1">
    <location>
        <position position="59"/>
    </location>
</feature>